<reference evidence="2 3" key="1">
    <citation type="submission" date="2024-03" db="EMBL/GenBank/DDBJ databases">
        <title>A high-quality draft genome sequence of Diaporthe vaccinii, a causative agent of upright dieback and viscid rot disease in cranberry plants.</title>
        <authorList>
            <person name="Sarrasin M."/>
            <person name="Lang B.F."/>
            <person name="Burger G."/>
        </authorList>
    </citation>
    <scope>NUCLEOTIDE SEQUENCE [LARGE SCALE GENOMIC DNA]</scope>
    <source>
        <strain evidence="2 3">IS7</strain>
    </source>
</reference>
<organism evidence="2 3">
    <name type="scientific">Diaporthe vaccinii</name>
    <dbReference type="NCBI Taxonomy" id="105482"/>
    <lineage>
        <taxon>Eukaryota</taxon>
        <taxon>Fungi</taxon>
        <taxon>Dikarya</taxon>
        <taxon>Ascomycota</taxon>
        <taxon>Pezizomycotina</taxon>
        <taxon>Sordariomycetes</taxon>
        <taxon>Sordariomycetidae</taxon>
        <taxon>Diaporthales</taxon>
        <taxon>Diaporthaceae</taxon>
        <taxon>Diaporthe</taxon>
        <taxon>Diaporthe eres species complex</taxon>
    </lineage>
</organism>
<dbReference type="Proteomes" id="UP001600888">
    <property type="component" value="Unassembled WGS sequence"/>
</dbReference>
<accession>A0ABR4EF93</accession>
<feature type="compositionally biased region" description="Acidic residues" evidence="1">
    <location>
        <begin position="105"/>
        <end position="145"/>
    </location>
</feature>
<evidence type="ECO:0000313" key="2">
    <source>
        <dbReference type="EMBL" id="KAL2281068.1"/>
    </source>
</evidence>
<comment type="caution">
    <text evidence="2">The sequence shown here is derived from an EMBL/GenBank/DDBJ whole genome shotgun (WGS) entry which is preliminary data.</text>
</comment>
<proteinExistence type="predicted"/>
<evidence type="ECO:0000313" key="3">
    <source>
        <dbReference type="Proteomes" id="UP001600888"/>
    </source>
</evidence>
<protein>
    <submittedName>
        <fullName evidence="2">Uncharacterized protein</fullName>
    </submittedName>
</protein>
<keyword evidence="3" id="KW-1185">Reference proteome</keyword>
<sequence>MATATKPDEDDAYLHQILEDLRAIANGGGRIKWDGLYEENWIAPWERLPGGYPRCDRCHWKARMPMGYNDIPIRDFQKLWSPSSAAKSDCGCGSQPADGCGKSDDGDDGDKAEEDEEGDDDEDDEDEDEDEDEDDGDGDLTDQEDDNKRDYNIWRWPHLAGISMEVFKRPEGYAYISFFQLPPTLPGLMKLRQPSPVENNTDRELKERFFTVLKEARWRPAYDPGTFQATCQQWPTGYGVYSSRFYPSFSKQNSYISIAFRPTARLHMHDNPIFA</sequence>
<feature type="region of interest" description="Disordered" evidence="1">
    <location>
        <begin position="85"/>
        <end position="146"/>
    </location>
</feature>
<gene>
    <name evidence="2" type="ORF">FJTKL_12088</name>
</gene>
<dbReference type="EMBL" id="JBAWTH010000060">
    <property type="protein sequence ID" value="KAL2281068.1"/>
    <property type="molecule type" value="Genomic_DNA"/>
</dbReference>
<name>A0ABR4EF93_9PEZI</name>
<evidence type="ECO:0000256" key="1">
    <source>
        <dbReference type="SAM" id="MobiDB-lite"/>
    </source>
</evidence>